<feature type="region of interest" description="Disordered" evidence="1">
    <location>
        <begin position="101"/>
        <end position="161"/>
    </location>
</feature>
<accession>A0A7J8G9P0</accession>
<proteinExistence type="predicted"/>
<evidence type="ECO:0000313" key="2">
    <source>
        <dbReference type="EMBL" id="KAF6456834.1"/>
    </source>
</evidence>
<dbReference type="Proteomes" id="UP000593571">
    <property type="component" value="Unassembled WGS sequence"/>
</dbReference>
<name>A0A7J8G9P0_ROUAE</name>
<gene>
    <name evidence="2" type="ORF">HJG63_011483</name>
</gene>
<dbReference type="AlphaFoldDB" id="A0A7J8G9P0"/>
<feature type="region of interest" description="Disordered" evidence="1">
    <location>
        <begin position="1"/>
        <end position="21"/>
    </location>
</feature>
<evidence type="ECO:0000313" key="3">
    <source>
        <dbReference type="Proteomes" id="UP000593571"/>
    </source>
</evidence>
<evidence type="ECO:0000256" key="1">
    <source>
        <dbReference type="SAM" id="MobiDB-lite"/>
    </source>
</evidence>
<organism evidence="2 3">
    <name type="scientific">Rousettus aegyptiacus</name>
    <name type="common">Egyptian fruit bat</name>
    <name type="synonym">Pteropus aegyptiacus</name>
    <dbReference type="NCBI Taxonomy" id="9407"/>
    <lineage>
        <taxon>Eukaryota</taxon>
        <taxon>Metazoa</taxon>
        <taxon>Chordata</taxon>
        <taxon>Craniata</taxon>
        <taxon>Vertebrata</taxon>
        <taxon>Euteleostomi</taxon>
        <taxon>Mammalia</taxon>
        <taxon>Eutheria</taxon>
        <taxon>Laurasiatheria</taxon>
        <taxon>Chiroptera</taxon>
        <taxon>Yinpterochiroptera</taxon>
        <taxon>Pteropodoidea</taxon>
        <taxon>Pteropodidae</taxon>
        <taxon>Rousettinae</taxon>
        <taxon>Rousettus</taxon>
    </lineage>
</organism>
<reference evidence="2 3" key="1">
    <citation type="journal article" date="2020" name="Nature">
        <title>Six reference-quality genomes reveal evolution of bat adaptations.</title>
        <authorList>
            <person name="Jebb D."/>
            <person name="Huang Z."/>
            <person name="Pippel M."/>
            <person name="Hughes G.M."/>
            <person name="Lavrichenko K."/>
            <person name="Devanna P."/>
            <person name="Winkler S."/>
            <person name="Jermiin L.S."/>
            <person name="Skirmuntt E.C."/>
            <person name="Katzourakis A."/>
            <person name="Burkitt-Gray L."/>
            <person name="Ray D.A."/>
            <person name="Sullivan K.A.M."/>
            <person name="Roscito J.G."/>
            <person name="Kirilenko B.M."/>
            <person name="Davalos L.M."/>
            <person name="Corthals A.P."/>
            <person name="Power M.L."/>
            <person name="Jones G."/>
            <person name="Ransome R.D."/>
            <person name="Dechmann D.K.N."/>
            <person name="Locatelli A.G."/>
            <person name="Puechmaille S.J."/>
            <person name="Fedrigo O."/>
            <person name="Jarvis E.D."/>
            <person name="Hiller M."/>
            <person name="Vernes S.C."/>
            <person name="Myers E.W."/>
            <person name="Teeling E.C."/>
        </authorList>
    </citation>
    <scope>NUCLEOTIDE SEQUENCE [LARGE SCALE GENOMIC DNA]</scope>
    <source>
        <strain evidence="2">MRouAeg1</strain>
        <tissue evidence="2">Muscle</tissue>
    </source>
</reference>
<keyword evidence="3" id="KW-1185">Reference proteome</keyword>
<protein>
    <submittedName>
        <fullName evidence="2">Uncharacterized protein</fullName>
    </submittedName>
</protein>
<sequence>MPRFSPRNLSREGLSGGPELLSPCARGDREWVVGAARLGEGLWGGEEGQRTPGSALPFRQSRVWTHRYLPARGSGEYPRSCSRHAAPRLQAPIQAAAGLAQRGLRLAPPNFPSPSVGRGGSGGEQAGRDEARPPMQEPALAGDGSCAPKPSTPLGDPRPQC</sequence>
<comment type="caution">
    <text evidence="2">The sequence shown here is derived from an EMBL/GenBank/DDBJ whole genome shotgun (WGS) entry which is preliminary data.</text>
</comment>
<dbReference type="EMBL" id="JACASE010000006">
    <property type="protein sequence ID" value="KAF6456834.1"/>
    <property type="molecule type" value="Genomic_DNA"/>
</dbReference>